<dbReference type="VEuPathDB" id="FungiDB:BO71DRAFT_234774"/>
<dbReference type="STRING" id="1448320.A0A319DYA6"/>
<evidence type="ECO:0000313" key="3">
    <source>
        <dbReference type="EMBL" id="PYH99187.1"/>
    </source>
</evidence>
<sequence>MGLKPDDICEILGRQRTSFSHDEQHEHTDFISQTYYFTYNAFPTNEQRSFTFTDLVCLRDFDKCFKAIESWMKRYPISKEQDESARARLQALDDQREKVIEYGQNLGKKVRRRKVPRINAFPTKIQSTNISSLNNSPQQAPISIDINPGDSESAKGIQDFLSSIEHESSDSTNGVILISSEDQLRDHLEGSFSKPLFWRSFTSQYPLPSDMPTSIPDFIASLTDINVQKLEAIDYVENAARPKEVHIAEVGRYFESPPMGRSALNFLDIENFCHPCVPVPVRQADLLRMAYLRERGSVSKSLKNHNALPQDREFFLLSGRNSVSPIHVDTAGQLTWIIGIFGRKLWYVPSDLTTAANRLATGGSQFPEHYEGGWRRIIIEPGDLLVMPPGCPHAVFTPEDSFTVGGNFYTRSHLSTTITTTALQARYGSTFCNEKLSLQDYLNIALILEQCQDLFSNADMARLAASKVHWDYANQLNAHAKSMSKYDAEHSAARPGGESLAKVSKGGSRKRGKPAQKKARAIKEDTTK</sequence>
<gene>
    <name evidence="3" type="ORF">BO71DRAFT_234774</name>
</gene>
<dbReference type="AlphaFoldDB" id="A0A319DYA6"/>
<dbReference type="SMART" id="SM00558">
    <property type="entry name" value="JmjC"/>
    <property type="match status" value="1"/>
</dbReference>
<dbReference type="InterPro" id="IPR003347">
    <property type="entry name" value="JmjC_dom"/>
</dbReference>
<dbReference type="CDD" id="cd02208">
    <property type="entry name" value="cupin_RmlC-like"/>
    <property type="match status" value="1"/>
</dbReference>
<evidence type="ECO:0000313" key="4">
    <source>
        <dbReference type="Proteomes" id="UP000247810"/>
    </source>
</evidence>
<dbReference type="OrthoDB" id="4494329at2759"/>
<feature type="compositionally biased region" description="Basic residues" evidence="1">
    <location>
        <begin position="507"/>
        <end position="520"/>
    </location>
</feature>
<dbReference type="Proteomes" id="UP000247810">
    <property type="component" value="Unassembled WGS sequence"/>
</dbReference>
<accession>A0A319DYA6</accession>
<evidence type="ECO:0000259" key="2">
    <source>
        <dbReference type="PROSITE" id="PS51184"/>
    </source>
</evidence>
<reference evidence="3 4" key="1">
    <citation type="submission" date="2018-02" db="EMBL/GenBank/DDBJ databases">
        <title>The genomes of Aspergillus section Nigri reveals drivers in fungal speciation.</title>
        <authorList>
            <consortium name="DOE Joint Genome Institute"/>
            <person name="Vesth T.C."/>
            <person name="Nybo J."/>
            <person name="Theobald S."/>
            <person name="Brandl J."/>
            <person name="Frisvad J.C."/>
            <person name="Nielsen K.F."/>
            <person name="Lyhne E.K."/>
            <person name="Kogle M.E."/>
            <person name="Kuo A."/>
            <person name="Riley R."/>
            <person name="Clum A."/>
            <person name="Nolan M."/>
            <person name="Lipzen A."/>
            <person name="Salamov A."/>
            <person name="Henrissat B."/>
            <person name="Wiebenga A."/>
            <person name="De vries R.P."/>
            <person name="Grigoriev I.V."/>
            <person name="Mortensen U.H."/>
            <person name="Andersen M.R."/>
            <person name="Baker S.E."/>
        </authorList>
    </citation>
    <scope>NUCLEOTIDE SEQUENCE [LARGE SCALE GENOMIC DNA]</scope>
    <source>
        <strain evidence="3 4">CBS 707.79</strain>
    </source>
</reference>
<protein>
    <recommendedName>
        <fullName evidence="2">JmjC domain-containing protein</fullName>
    </recommendedName>
</protein>
<dbReference type="Pfam" id="PF08007">
    <property type="entry name" value="JmjC_2"/>
    <property type="match status" value="1"/>
</dbReference>
<proteinExistence type="predicted"/>
<dbReference type="EMBL" id="KZ825804">
    <property type="protein sequence ID" value="PYH99187.1"/>
    <property type="molecule type" value="Genomic_DNA"/>
</dbReference>
<name>A0A319DYA6_9EURO</name>
<organism evidence="3 4">
    <name type="scientific">Aspergillus ellipticus CBS 707.79</name>
    <dbReference type="NCBI Taxonomy" id="1448320"/>
    <lineage>
        <taxon>Eukaryota</taxon>
        <taxon>Fungi</taxon>
        <taxon>Dikarya</taxon>
        <taxon>Ascomycota</taxon>
        <taxon>Pezizomycotina</taxon>
        <taxon>Eurotiomycetes</taxon>
        <taxon>Eurotiomycetidae</taxon>
        <taxon>Eurotiales</taxon>
        <taxon>Aspergillaceae</taxon>
        <taxon>Aspergillus</taxon>
        <taxon>Aspergillus subgen. Circumdati</taxon>
    </lineage>
</organism>
<keyword evidence="4" id="KW-1185">Reference proteome</keyword>
<evidence type="ECO:0000256" key="1">
    <source>
        <dbReference type="SAM" id="MobiDB-lite"/>
    </source>
</evidence>
<feature type="region of interest" description="Disordered" evidence="1">
    <location>
        <begin position="485"/>
        <end position="528"/>
    </location>
</feature>
<dbReference type="SUPFAM" id="SSF51197">
    <property type="entry name" value="Clavaminate synthase-like"/>
    <property type="match status" value="1"/>
</dbReference>
<feature type="domain" description="JmjC" evidence="2">
    <location>
        <begin position="282"/>
        <end position="425"/>
    </location>
</feature>
<dbReference type="PROSITE" id="PS51184">
    <property type="entry name" value="JMJC"/>
    <property type="match status" value="1"/>
</dbReference>
<dbReference type="Gene3D" id="2.60.120.650">
    <property type="entry name" value="Cupin"/>
    <property type="match status" value="1"/>
</dbReference>